<proteinExistence type="predicted"/>
<dbReference type="RefSeq" id="XP_033667354.1">
    <property type="nucleotide sequence ID" value="XM_033806636.1"/>
</dbReference>
<evidence type="ECO:0000313" key="2">
    <source>
        <dbReference type="Proteomes" id="UP000799537"/>
    </source>
</evidence>
<dbReference type="Proteomes" id="UP000799537">
    <property type="component" value="Unassembled WGS sequence"/>
</dbReference>
<evidence type="ECO:0008006" key="3">
    <source>
        <dbReference type="Google" id="ProtNLM"/>
    </source>
</evidence>
<dbReference type="EMBL" id="ML993596">
    <property type="protein sequence ID" value="KAF2166465.1"/>
    <property type="molecule type" value="Genomic_DNA"/>
</dbReference>
<keyword evidence="2" id="KW-1185">Reference proteome</keyword>
<sequence>MADMAESTQDQSSAAHRTFQVPELLEMIFLKASITDLLTKMPRVCKHWKATIEGSIKLQRALFFKPSADVLLHQDEESLENMSLGEVYIQGTEDTWNYPVIANPFLFQLTNDYLISWSDASHMPKGVERPEASWRRMLVTQPPMAQLDVHSQWCGCQNFALDLECWTKTSIQGKEAAKLGQVVREGATPMSTSRWEKMHAESAGRMVTILEVALEYDLIWTLEHGGAIAQSDYLLDRWA</sequence>
<accession>A0A6A6CH35</accession>
<dbReference type="OrthoDB" id="3645130at2759"/>
<gene>
    <name evidence="1" type="ORF">M409DRAFT_23104</name>
</gene>
<protein>
    <recommendedName>
        <fullName evidence="3">F-box domain-containing protein</fullName>
    </recommendedName>
</protein>
<dbReference type="AlphaFoldDB" id="A0A6A6CH35"/>
<organism evidence="1 2">
    <name type="scientific">Zasmidium cellare ATCC 36951</name>
    <dbReference type="NCBI Taxonomy" id="1080233"/>
    <lineage>
        <taxon>Eukaryota</taxon>
        <taxon>Fungi</taxon>
        <taxon>Dikarya</taxon>
        <taxon>Ascomycota</taxon>
        <taxon>Pezizomycotina</taxon>
        <taxon>Dothideomycetes</taxon>
        <taxon>Dothideomycetidae</taxon>
        <taxon>Mycosphaerellales</taxon>
        <taxon>Mycosphaerellaceae</taxon>
        <taxon>Zasmidium</taxon>
    </lineage>
</organism>
<name>A0A6A6CH35_ZASCE</name>
<dbReference type="GeneID" id="54559908"/>
<evidence type="ECO:0000313" key="1">
    <source>
        <dbReference type="EMBL" id="KAF2166465.1"/>
    </source>
</evidence>
<reference evidence="1" key="1">
    <citation type="journal article" date="2020" name="Stud. Mycol.">
        <title>101 Dothideomycetes genomes: a test case for predicting lifestyles and emergence of pathogens.</title>
        <authorList>
            <person name="Haridas S."/>
            <person name="Albert R."/>
            <person name="Binder M."/>
            <person name="Bloem J."/>
            <person name="Labutti K."/>
            <person name="Salamov A."/>
            <person name="Andreopoulos B."/>
            <person name="Baker S."/>
            <person name="Barry K."/>
            <person name="Bills G."/>
            <person name="Bluhm B."/>
            <person name="Cannon C."/>
            <person name="Castanera R."/>
            <person name="Culley D."/>
            <person name="Daum C."/>
            <person name="Ezra D."/>
            <person name="Gonzalez J."/>
            <person name="Henrissat B."/>
            <person name="Kuo A."/>
            <person name="Liang C."/>
            <person name="Lipzen A."/>
            <person name="Lutzoni F."/>
            <person name="Magnuson J."/>
            <person name="Mondo S."/>
            <person name="Nolan M."/>
            <person name="Ohm R."/>
            <person name="Pangilinan J."/>
            <person name="Park H.-J."/>
            <person name="Ramirez L."/>
            <person name="Alfaro M."/>
            <person name="Sun H."/>
            <person name="Tritt A."/>
            <person name="Yoshinaga Y."/>
            <person name="Zwiers L.-H."/>
            <person name="Turgeon B."/>
            <person name="Goodwin S."/>
            <person name="Spatafora J."/>
            <person name="Crous P."/>
            <person name="Grigoriev I."/>
        </authorList>
    </citation>
    <scope>NUCLEOTIDE SEQUENCE</scope>
    <source>
        <strain evidence="1">ATCC 36951</strain>
    </source>
</reference>